<dbReference type="AlphaFoldDB" id="A0A2I0AZI5"/>
<dbReference type="OrthoDB" id="787000at2759"/>
<dbReference type="Proteomes" id="UP000236161">
    <property type="component" value="Unassembled WGS sequence"/>
</dbReference>
<evidence type="ECO:0000313" key="2">
    <source>
        <dbReference type="Proteomes" id="UP000236161"/>
    </source>
</evidence>
<keyword evidence="2" id="KW-1185">Reference proteome</keyword>
<sequence>MLSPLLLMFLESNREAERGNIGVTNPRPRRYTWPRIVVEMRGKSDKPSSTRGVLSLGRSLRSMRRAAVKKGWVRPTGPKPAPPIGVYPDNYCEFHGNYGHRLHKCRGLRALLDNW</sequence>
<protein>
    <submittedName>
        <fullName evidence="1">Uncharacterized protein</fullName>
    </submittedName>
</protein>
<reference evidence="1 2" key="1">
    <citation type="journal article" date="2017" name="Nature">
        <title>The Apostasia genome and the evolution of orchids.</title>
        <authorList>
            <person name="Zhang G.Q."/>
            <person name="Liu K.W."/>
            <person name="Li Z."/>
            <person name="Lohaus R."/>
            <person name="Hsiao Y.Y."/>
            <person name="Niu S.C."/>
            <person name="Wang J.Y."/>
            <person name="Lin Y.C."/>
            <person name="Xu Q."/>
            <person name="Chen L.J."/>
            <person name="Yoshida K."/>
            <person name="Fujiwara S."/>
            <person name="Wang Z.W."/>
            <person name="Zhang Y.Q."/>
            <person name="Mitsuda N."/>
            <person name="Wang M."/>
            <person name="Liu G.H."/>
            <person name="Pecoraro L."/>
            <person name="Huang H.X."/>
            <person name="Xiao X.J."/>
            <person name="Lin M."/>
            <person name="Wu X.Y."/>
            <person name="Wu W.L."/>
            <person name="Chen Y.Y."/>
            <person name="Chang S.B."/>
            <person name="Sakamoto S."/>
            <person name="Ohme-Takagi M."/>
            <person name="Yagi M."/>
            <person name="Zeng S.J."/>
            <person name="Shen C.Y."/>
            <person name="Yeh C.M."/>
            <person name="Luo Y.B."/>
            <person name="Tsai W.C."/>
            <person name="Van de Peer Y."/>
            <person name="Liu Z.J."/>
        </authorList>
    </citation>
    <scope>NUCLEOTIDE SEQUENCE [LARGE SCALE GENOMIC DNA]</scope>
    <source>
        <strain evidence="2">cv. Shenzhen</strain>
        <tissue evidence="1">Stem</tissue>
    </source>
</reference>
<gene>
    <name evidence="1" type="ORF">AXF42_Ash006583</name>
</gene>
<organism evidence="1 2">
    <name type="scientific">Apostasia shenzhenica</name>
    <dbReference type="NCBI Taxonomy" id="1088818"/>
    <lineage>
        <taxon>Eukaryota</taxon>
        <taxon>Viridiplantae</taxon>
        <taxon>Streptophyta</taxon>
        <taxon>Embryophyta</taxon>
        <taxon>Tracheophyta</taxon>
        <taxon>Spermatophyta</taxon>
        <taxon>Magnoliopsida</taxon>
        <taxon>Liliopsida</taxon>
        <taxon>Asparagales</taxon>
        <taxon>Orchidaceae</taxon>
        <taxon>Apostasioideae</taxon>
        <taxon>Apostasia</taxon>
    </lineage>
</organism>
<accession>A0A2I0AZI5</accession>
<proteinExistence type="predicted"/>
<evidence type="ECO:0000313" key="1">
    <source>
        <dbReference type="EMBL" id="PKA60948.1"/>
    </source>
</evidence>
<dbReference type="EMBL" id="KZ451935">
    <property type="protein sequence ID" value="PKA60948.1"/>
    <property type="molecule type" value="Genomic_DNA"/>
</dbReference>
<name>A0A2I0AZI5_9ASPA</name>